<proteinExistence type="predicted"/>
<evidence type="ECO:0000259" key="2">
    <source>
        <dbReference type="Pfam" id="PF12392"/>
    </source>
</evidence>
<dbReference type="Proteomes" id="UP000077275">
    <property type="component" value="Unassembled WGS sequence"/>
</dbReference>
<dbReference type="EMBL" id="LWMW01000084">
    <property type="protein sequence ID" value="KZX16896.1"/>
    <property type="molecule type" value="Genomic_DNA"/>
</dbReference>
<dbReference type="PANTHER" id="PTHR30217:SF10">
    <property type="entry name" value="23S RRNA 5-HYDROXYCYTIDINE C2501 SYNTHASE"/>
    <property type="match status" value="1"/>
</dbReference>
<dbReference type="GO" id="GO:0006508">
    <property type="term" value="P:proteolysis"/>
    <property type="evidence" value="ECO:0007669"/>
    <property type="project" value="UniProtKB-KW"/>
</dbReference>
<reference evidence="3 4" key="1">
    <citation type="submission" date="2016-04" db="EMBL/GenBank/DDBJ databases">
        <title>Genome sequence of Methanobrevibacter cuticularis DSM 11139.</title>
        <authorList>
            <person name="Poehlein A."/>
            <person name="Seedorf H."/>
            <person name="Daniel R."/>
        </authorList>
    </citation>
    <scope>NUCLEOTIDE SEQUENCE [LARGE SCALE GENOMIC DNA]</scope>
    <source>
        <strain evidence="3 4">DSM 11139</strain>
    </source>
</reference>
<keyword evidence="3" id="KW-0378">Hydrolase</keyword>
<name>A0A166EQD0_9EURY</name>
<evidence type="ECO:0000313" key="4">
    <source>
        <dbReference type="Proteomes" id="UP000077275"/>
    </source>
</evidence>
<feature type="region of interest" description="Disordered" evidence="1">
    <location>
        <begin position="212"/>
        <end position="234"/>
    </location>
</feature>
<dbReference type="GO" id="GO:0008233">
    <property type="term" value="F:peptidase activity"/>
    <property type="evidence" value="ECO:0007669"/>
    <property type="project" value="UniProtKB-KW"/>
</dbReference>
<dbReference type="RefSeq" id="WP_067258375.1">
    <property type="nucleotide sequence ID" value="NZ_LWMW01000084.1"/>
</dbReference>
<evidence type="ECO:0000313" key="3">
    <source>
        <dbReference type="EMBL" id="KZX16896.1"/>
    </source>
</evidence>
<comment type="caution">
    <text evidence="3">The sequence shown here is derived from an EMBL/GenBank/DDBJ whole genome shotgun (WGS) entry which is preliminary data.</text>
</comment>
<dbReference type="InterPro" id="IPR001539">
    <property type="entry name" value="Peptidase_U32"/>
</dbReference>
<keyword evidence="3" id="KW-0645">Protease</keyword>
<dbReference type="InterPro" id="IPR020988">
    <property type="entry name" value="Pept_U32_collagenase"/>
</dbReference>
<feature type="compositionally biased region" description="Basic and acidic residues" evidence="1">
    <location>
        <begin position="212"/>
        <end position="225"/>
    </location>
</feature>
<protein>
    <submittedName>
        <fullName evidence="3">Putative protease YdcP</fullName>
        <ecNumber evidence="3">3.4.-.-</ecNumber>
    </submittedName>
</protein>
<dbReference type="PATRIC" id="fig|47311.3.peg.515"/>
<sequence>MKIPELLAPVGSMEHLKIAIFAGASSVYLAGKKFGARHYAENLTSSEIKEAVDFAHLYNVKVYVTVNILIKEKEIAEVTEYLAELYKIGVDAVLIQDTGLVRIINNVLPKLVIHGSTQMNIQNIEGLKWAKKHGIKRVVLPRELNISEVKEMVEFAHENQMEIEIFVHGAICYSYSGRCLFSSMNGDRSGNRGTCAQPCRQKYQIAIEDKSRYDKKEVDSKKENQKNNASKIIIPNQNNENHILSTKDLSLYNDLEKLLELNVDSLKIEGRMRNKEYVSTVVNSYRQALNKLKYSNKNEKKRNTKNKKYVNPKDIENLKLAFNRGFTRGHLLNDDIENIMSRKKPGHIGLFIGKVKDFNKKTNEILIELNPNLKNIPEKGDGILIENKNDKYGLEISVNPNLKKDPKNPKKRTLTIKKIRENKKINIEIANGSNVYLTKRRKITQDTESILNNKSKQSFRKSIISLKFSIDSENYPILKGTLLTNGEKIEAIVKGKNSWEIAKNKPITKEQLKKQLLKIGDLPFYIENVEIKYNENLFSPISKINELRRELFRKLKINIVNSYKPNEDDLKISKKNLKKFIKYIENNHNLKNNNKYIENNHNLKNNNKYDENNHNLKNNNKYIENNHNLKNNNRYIEKNNNDNGNHDNTINKHSLSIYLNDLEVLRNINSTETNYSRVYLEIPPRDDTSHYINFIKEAIAISKDQDYEIVWKWPDIGHKDIKERLIKIVGILKKLNIKINIMTSLLGVNSYLKENYGVSVYGSYPLNVYNIETILNLQDFDLLTLSPELSKIDLEILTNSYPLSMCNTFPNLELIVFGHIESSISRNALISKKQEKFIRKIATDSNIDYENINIYLNDFKDKYYPVKNIGDENEIIILNHQPLSLINDIPNIKSMGIKNFAIDMRWKPMEYVEKIGKLYSKAIFNNNEKDENYKE</sequence>
<gene>
    <name evidence="3" type="primary">ydcP_2</name>
    <name evidence="3" type="ORF">MBCUT_04440</name>
</gene>
<evidence type="ECO:0000256" key="1">
    <source>
        <dbReference type="SAM" id="MobiDB-lite"/>
    </source>
</evidence>
<dbReference type="STRING" id="47311.MBCUT_04440"/>
<dbReference type="EC" id="3.4.-.-" evidence="3"/>
<dbReference type="Pfam" id="PF12392">
    <property type="entry name" value="DUF3656"/>
    <property type="match status" value="1"/>
</dbReference>
<dbReference type="AlphaFoldDB" id="A0A166EQD0"/>
<dbReference type="Pfam" id="PF01136">
    <property type="entry name" value="Peptidase_U32"/>
    <property type="match status" value="2"/>
</dbReference>
<dbReference type="InterPro" id="IPR051454">
    <property type="entry name" value="RNA/ubiquinone_mod_enzymes"/>
</dbReference>
<accession>A0A166EQD0</accession>
<organism evidence="3 4">
    <name type="scientific">Methanobrevibacter cuticularis</name>
    <dbReference type="NCBI Taxonomy" id="47311"/>
    <lineage>
        <taxon>Archaea</taxon>
        <taxon>Methanobacteriati</taxon>
        <taxon>Methanobacteriota</taxon>
        <taxon>Methanomada group</taxon>
        <taxon>Methanobacteria</taxon>
        <taxon>Methanobacteriales</taxon>
        <taxon>Methanobacteriaceae</taxon>
        <taxon>Methanobrevibacter</taxon>
    </lineage>
</organism>
<keyword evidence="4" id="KW-1185">Reference proteome</keyword>
<dbReference type="PANTHER" id="PTHR30217">
    <property type="entry name" value="PEPTIDASE U32 FAMILY"/>
    <property type="match status" value="1"/>
</dbReference>
<feature type="domain" description="Peptidase U32 collagenase" evidence="2">
    <location>
        <begin position="435"/>
        <end position="556"/>
    </location>
</feature>
<dbReference type="OrthoDB" id="51464at2157"/>